<evidence type="ECO:0000256" key="2">
    <source>
        <dbReference type="ARBA" id="ARBA00022658"/>
    </source>
</evidence>
<dbReference type="InterPro" id="IPR001194">
    <property type="entry name" value="cDENN_dom"/>
</dbReference>
<dbReference type="Gene3D" id="3.40.50.11500">
    <property type="match status" value="1"/>
</dbReference>
<dbReference type="RefSeq" id="XP_057405248.1">
    <property type="nucleotide sequence ID" value="XM_057549265.1"/>
</dbReference>
<dbReference type="InterPro" id="IPR037516">
    <property type="entry name" value="Tripartite_DENN"/>
</dbReference>
<dbReference type="SMART" id="SM00801">
    <property type="entry name" value="dDENN"/>
    <property type="match status" value="1"/>
</dbReference>
<dbReference type="PANTHER" id="PTHR13196">
    <property type="entry name" value="DENN DOMAIN-CONTAINING"/>
    <property type="match status" value="1"/>
</dbReference>
<dbReference type="InterPro" id="IPR005112">
    <property type="entry name" value="dDENN_dom"/>
</dbReference>
<feature type="region of interest" description="Disordered" evidence="4">
    <location>
        <begin position="658"/>
        <end position="724"/>
    </location>
</feature>
<name>A0ABM3TT27_BALAC</name>
<dbReference type="InterPro" id="IPR005113">
    <property type="entry name" value="uDENN_dom"/>
</dbReference>
<dbReference type="PROSITE" id="PS50211">
    <property type="entry name" value="DENN"/>
    <property type="match status" value="1"/>
</dbReference>
<evidence type="ECO:0000313" key="6">
    <source>
        <dbReference type="Proteomes" id="UP001652580"/>
    </source>
</evidence>
<organism evidence="6 7">
    <name type="scientific">Balaenoptera acutorostrata</name>
    <name type="common">Common minke whale</name>
    <name type="synonym">Balaena rostrata</name>
    <dbReference type="NCBI Taxonomy" id="9767"/>
    <lineage>
        <taxon>Eukaryota</taxon>
        <taxon>Metazoa</taxon>
        <taxon>Chordata</taxon>
        <taxon>Craniata</taxon>
        <taxon>Vertebrata</taxon>
        <taxon>Euteleostomi</taxon>
        <taxon>Mammalia</taxon>
        <taxon>Eutheria</taxon>
        <taxon>Laurasiatheria</taxon>
        <taxon>Artiodactyla</taxon>
        <taxon>Whippomorpha</taxon>
        <taxon>Cetacea</taxon>
        <taxon>Mysticeti</taxon>
        <taxon>Balaenopteridae</taxon>
        <taxon>Balaenoptera</taxon>
    </lineage>
</organism>
<dbReference type="SMART" id="SM00800">
    <property type="entry name" value="uDENN"/>
    <property type="match status" value="1"/>
</dbReference>
<evidence type="ECO:0000256" key="3">
    <source>
        <dbReference type="ARBA" id="ARBA00023329"/>
    </source>
</evidence>
<dbReference type="PANTHER" id="PTHR13196:SF24">
    <property type="entry name" value="DENN DOMAIN-CONTAINING PROTEIN 1B"/>
    <property type="match status" value="1"/>
</dbReference>
<feature type="region of interest" description="Disordered" evidence="4">
    <location>
        <begin position="495"/>
        <end position="520"/>
    </location>
</feature>
<dbReference type="Pfam" id="PF03456">
    <property type="entry name" value="uDENN"/>
    <property type="match status" value="1"/>
</dbReference>
<reference evidence="7" key="2">
    <citation type="submission" date="2025-08" db="UniProtKB">
        <authorList>
            <consortium name="RefSeq"/>
        </authorList>
    </citation>
    <scope>IDENTIFICATION</scope>
</reference>
<feature type="domain" description="UDENN" evidence="5">
    <location>
        <begin position="14"/>
        <end position="375"/>
    </location>
</feature>
<gene>
    <name evidence="7" type="primary">DENND1B</name>
</gene>
<keyword evidence="3" id="KW-0968">Cytoplasmic vesicle</keyword>
<proteinExistence type="predicted"/>
<dbReference type="Gene3D" id="6.10.140.1000">
    <property type="match status" value="1"/>
</dbReference>
<keyword evidence="6" id="KW-1185">Reference proteome</keyword>
<dbReference type="InterPro" id="IPR043153">
    <property type="entry name" value="DENN_C"/>
</dbReference>
<dbReference type="SMART" id="SM00799">
    <property type="entry name" value="DENN"/>
    <property type="match status" value="1"/>
</dbReference>
<accession>A0ABM3TT27</accession>
<dbReference type="GeneID" id="103019521"/>
<feature type="compositionally biased region" description="Basic and acidic residues" evidence="4">
    <location>
        <begin position="710"/>
        <end position="721"/>
    </location>
</feature>
<dbReference type="Gene3D" id="3.30.450.200">
    <property type="match status" value="1"/>
</dbReference>
<keyword evidence="2" id="KW-0344">Guanine-nucleotide releasing factor</keyword>
<sequence>MDCRTKENPERTFDLVLKVKCHASEDEDPEVLWKFPEDFADQEVLQTVPKFCFPFDVERVSQNQVGQHFAFVLTDIESKQRFGFCRLTSGGKICLCILSYLPWFEVYYKLLNTLADYLAKELEDDLNETLKSLYSQPVPKANTPVNLSVHSYFIAPDVTGLPTIPESRNLTEYFVAVDANNMLQLFASMLHERRVIVTSGKLSTLTACLHGSVALLYPMYWQHIYIPVLPPHLLDYCCAPMPYLIGIHSSLIERVKNKSLEDVVMLNVDTNTLESPFNDLSSLPSDVVSALKNKLKKQSTATGDGVARAFLRAQAALFGSYRDALRYKPGEPITFCEESFIKHRSSLMKQFLETAVNLQLFKQFIDGRLAKLNAGKGFSDVFEEEITSGGFCGGNSRSYQQWVHTVKKGGAFLNTAMTKATPAVRTAYKFAKNHAKQGIKEVKSKLRHKENEDDYGTCSGSVQYTPVYTLHSEKRRNLARRKLAQSRLRRPLQSLDGALCADDDEDAERASKLSSEDGEEVSAYFYESDDSLETRAKAPSSGEMDLLGEILDTLSTHSTDQGKLAAARSLDFFRSMDDIDYKPTNKSNTPSENNLALLCSGSSEQAEWHLGQDDSALHGRELPPSPRKRVSSSAGMDSLSILKEENGERHRGIGAVSQPAELGAPAPPPGLGLQLASPRASQTEKKETLSQTPDDPPVPSLGRRPSFVPWEKEGKGAKETSEGSGLLQEVVSLCHITSAFQQDLNISEGKASGNQA</sequence>
<evidence type="ECO:0000256" key="4">
    <source>
        <dbReference type="SAM" id="MobiDB-lite"/>
    </source>
</evidence>
<dbReference type="Proteomes" id="UP001652580">
    <property type="component" value="Chromosome 1"/>
</dbReference>
<dbReference type="Pfam" id="PF02141">
    <property type="entry name" value="DENN"/>
    <property type="match status" value="1"/>
</dbReference>
<feature type="region of interest" description="Disordered" evidence="4">
    <location>
        <begin position="615"/>
        <end position="636"/>
    </location>
</feature>
<reference evidence="6" key="1">
    <citation type="submission" date="2025-05" db="UniProtKB">
        <authorList>
            <consortium name="RefSeq"/>
        </authorList>
    </citation>
    <scope>NUCLEOTIDE SEQUENCE [LARGE SCALE GENOMIC DNA]</scope>
</reference>
<evidence type="ECO:0000259" key="5">
    <source>
        <dbReference type="PROSITE" id="PS50211"/>
    </source>
</evidence>
<evidence type="ECO:0000313" key="7">
    <source>
        <dbReference type="RefSeq" id="XP_057405248.1"/>
    </source>
</evidence>
<evidence type="ECO:0000256" key="1">
    <source>
        <dbReference type="ARBA" id="ARBA00004132"/>
    </source>
</evidence>
<dbReference type="InterPro" id="IPR040032">
    <property type="entry name" value="DENND1A/B/C"/>
</dbReference>
<dbReference type="Pfam" id="PF03455">
    <property type="entry name" value="dDENN"/>
    <property type="match status" value="1"/>
</dbReference>
<comment type="subcellular location">
    <subcellularLocation>
        <location evidence="1">Cytoplasmic vesicle</location>
        <location evidence="1">Clathrin-coated vesicle</location>
    </subcellularLocation>
</comment>
<protein>
    <submittedName>
        <fullName evidence="7">DENN domain-containing protein 1B isoform X2</fullName>
    </submittedName>
</protein>